<comment type="subcellular location">
    <subcellularLocation>
        <location evidence="7">Nucleus</location>
        <location evidence="7">Nuclear pore complex</location>
    </subcellularLocation>
    <subcellularLocation>
        <location evidence="7">Nucleus membrane</location>
    </subcellularLocation>
</comment>
<keyword evidence="4 7" id="KW-0811">Translocation</keyword>
<name>A0A0D7AE79_9AGAR</name>
<dbReference type="GO" id="GO:0031080">
    <property type="term" value="C:nuclear pore outer ring"/>
    <property type="evidence" value="ECO:0007669"/>
    <property type="project" value="TreeGrafter"/>
</dbReference>
<keyword evidence="7" id="KW-0472">Membrane</keyword>
<comment type="similarity">
    <text evidence="7">Belongs to the nucleoporin Nup84/Nup107 family.</text>
</comment>
<keyword evidence="5 7" id="KW-0906">Nuclear pore complex</keyword>
<dbReference type="InterPro" id="IPR007252">
    <property type="entry name" value="Nup84/Nup107"/>
</dbReference>
<dbReference type="EMBL" id="KN881721">
    <property type="protein sequence ID" value="KIY49632.1"/>
    <property type="molecule type" value="Genomic_DNA"/>
</dbReference>
<keyword evidence="2" id="KW-0509">mRNA transport</keyword>
<dbReference type="PANTHER" id="PTHR13003">
    <property type="entry name" value="NUP107-RELATED"/>
    <property type="match status" value="1"/>
</dbReference>
<dbReference type="Pfam" id="PF04121">
    <property type="entry name" value="Nup84_Nup100"/>
    <property type="match status" value="1"/>
</dbReference>
<keyword evidence="8" id="KW-0175">Coiled coil</keyword>
<evidence type="ECO:0000256" key="7">
    <source>
        <dbReference type="RuleBase" id="RU365072"/>
    </source>
</evidence>
<proteinExistence type="inferred from homology"/>
<evidence type="ECO:0000256" key="4">
    <source>
        <dbReference type="ARBA" id="ARBA00023010"/>
    </source>
</evidence>
<evidence type="ECO:0000256" key="1">
    <source>
        <dbReference type="ARBA" id="ARBA00022448"/>
    </source>
</evidence>
<evidence type="ECO:0000256" key="6">
    <source>
        <dbReference type="ARBA" id="ARBA00023242"/>
    </source>
</evidence>
<dbReference type="Proteomes" id="UP000054144">
    <property type="component" value="Unassembled WGS sequence"/>
</dbReference>
<accession>A0A0D7AE79</accession>
<evidence type="ECO:0000256" key="5">
    <source>
        <dbReference type="ARBA" id="ARBA00023132"/>
    </source>
</evidence>
<organism evidence="9 10">
    <name type="scientific">Fistulina hepatica ATCC 64428</name>
    <dbReference type="NCBI Taxonomy" id="1128425"/>
    <lineage>
        <taxon>Eukaryota</taxon>
        <taxon>Fungi</taxon>
        <taxon>Dikarya</taxon>
        <taxon>Basidiomycota</taxon>
        <taxon>Agaricomycotina</taxon>
        <taxon>Agaricomycetes</taxon>
        <taxon>Agaricomycetidae</taxon>
        <taxon>Agaricales</taxon>
        <taxon>Fistulinaceae</taxon>
        <taxon>Fistulina</taxon>
    </lineage>
</organism>
<dbReference type="Gene3D" id="1.10.3450.20">
    <property type="match status" value="1"/>
</dbReference>
<keyword evidence="1 7" id="KW-0813">Transport</keyword>
<dbReference type="PANTHER" id="PTHR13003:SF2">
    <property type="entry name" value="NUCLEAR PORE COMPLEX PROTEIN NUP107"/>
    <property type="match status" value="1"/>
</dbReference>
<comment type="function">
    <text evidence="7">Functions as a component of the nuclear pore complex (NPC).</text>
</comment>
<dbReference type="GO" id="GO:0006406">
    <property type="term" value="P:mRNA export from nucleus"/>
    <property type="evidence" value="ECO:0007669"/>
    <property type="project" value="TreeGrafter"/>
</dbReference>
<evidence type="ECO:0000313" key="9">
    <source>
        <dbReference type="EMBL" id="KIY49632.1"/>
    </source>
</evidence>
<reference evidence="9 10" key="1">
    <citation type="journal article" date="2015" name="Fungal Genet. Biol.">
        <title>Evolution of novel wood decay mechanisms in Agaricales revealed by the genome sequences of Fistulina hepatica and Cylindrobasidium torrendii.</title>
        <authorList>
            <person name="Floudas D."/>
            <person name="Held B.W."/>
            <person name="Riley R."/>
            <person name="Nagy L.G."/>
            <person name="Koehler G."/>
            <person name="Ransdell A.S."/>
            <person name="Younus H."/>
            <person name="Chow J."/>
            <person name="Chiniquy J."/>
            <person name="Lipzen A."/>
            <person name="Tritt A."/>
            <person name="Sun H."/>
            <person name="Haridas S."/>
            <person name="LaButti K."/>
            <person name="Ohm R.A."/>
            <person name="Kues U."/>
            <person name="Blanchette R.A."/>
            <person name="Grigoriev I.V."/>
            <person name="Minto R.E."/>
            <person name="Hibbett D.S."/>
        </authorList>
    </citation>
    <scope>NUCLEOTIDE SEQUENCE [LARGE SCALE GENOMIC DNA]</scope>
    <source>
        <strain evidence="9 10">ATCC 64428</strain>
    </source>
</reference>
<keyword evidence="10" id="KW-1185">Reference proteome</keyword>
<dbReference type="Gene3D" id="1.20.190.50">
    <property type="match status" value="1"/>
</dbReference>
<protein>
    <recommendedName>
        <fullName evidence="7">Nuclear pore complex protein</fullName>
    </recommendedName>
</protein>
<sequence>MTDALYSLCADVLHDFQSVRDTEALLHPENGFASKLCKVCDDLIKECFPNSEAAQLLRLERNTWALLQIIMAQRKTQRPKFVSAREMLSENPYSPTSDLAQAIMKASPILCELIVIREWLQDTAPRPRMIEATSGYWSCTKHSMMQARRTDLPNNESLVEDLDPDATTRGKRRALASEDANYEKVLLQALYHHMRAGQLDEAFELCRRAQQPWRAASIRGSLWFRWRAMCAHDDSDSDSDDGVDGYIGNRRRQLWRSMATRAALNPALSEPERVLYASLAPSPETFSVLKSACRTWEDLLWAKIIMLCEQKQGAALSALGGGFWEEGMPWLDRKHSLIQGLTIDEDREEATWGAEVIQSLQELQAVPVAEGPPADDIFHDTQLHLILDQVSELLERFAAMLNQGSWKVSPTQYPVYCRFFAHLCLFLQLIDMSPPPMAVQRILETYLEVLEDAGQHELIAQYACALGDNAVERYAHFLVSLGLAEEKIERQRTLSLAREHGLDVERVAIAAAERTIETALGKLPSPGGPLPSLSTPPVAPSVAEMLLFRALEWTTFSSETYFSALLQANTILRYFLATGKVDLARDLRETLEDELNSIAESKEDAKEYMHYTKFFDIWDLFDRIAECEASKVAQMSVDASQLWLQQYKTLIDAACDKVLELLTFEWLVTDVEVPGGGFMSMNDFPSKLGNLGDQRRQELIRIRQIFIPELIIRLHNVLFASRIYMRTNLTRALKLSTIVADARYKLYEDFPVESGRGLGDYLDAVRQCTLAGLQDYGGSDPFRVLTL</sequence>
<feature type="coiled-coil region" evidence="8">
    <location>
        <begin position="581"/>
        <end position="608"/>
    </location>
</feature>
<dbReference type="GO" id="GO:0006606">
    <property type="term" value="P:protein import into nucleus"/>
    <property type="evidence" value="ECO:0007669"/>
    <property type="project" value="TreeGrafter"/>
</dbReference>
<keyword evidence="3" id="KW-0653">Protein transport</keyword>
<dbReference type="GO" id="GO:0000973">
    <property type="term" value="P:post-transcriptional tethering of RNA polymerase II gene DNA at nuclear periphery"/>
    <property type="evidence" value="ECO:0007669"/>
    <property type="project" value="TreeGrafter"/>
</dbReference>
<dbReference type="OrthoDB" id="3098at2759"/>
<evidence type="ECO:0000256" key="3">
    <source>
        <dbReference type="ARBA" id="ARBA00022927"/>
    </source>
</evidence>
<evidence type="ECO:0000256" key="8">
    <source>
        <dbReference type="SAM" id="Coils"/>
    </source>
</evidence>
<gene>
    <name evidence="9" type="ORF">FISHEDRAFT_40657</name>
</gene>
<dbReference type="GO" id="GO:0031965">
    <property type="term" value="C:nuclear membrane"/>
    <property type="evidence" value="ECO:0007669"/>
    <property type="project" value="UniProtKB-SubCell"/>
</dbReference>
<evidence type="ECO:0000256" key="2">
    <source>
        <dbReference type="ARBA" id="ARBA00022816"/>
    </source>
</evidence>
<comment type="subunit">
    <text evidence="7">Part of the nuclear pore complex (NPC).</text>
</comment>
<keyword evidence="6 7" id="KW-0539">Nucleus</keyword>
<dbReference type="AlphaFoldDB" id="A0A0D7AE79"/>
<dbReference type="GO" id="GO:0017056">
    <property type="term" value="F:structural constituent of nuclear pore"/>
    <property type="evidence" value="ECO:0007669"/>
    <property type="project" value="UniProtKB-UniRule"/>
</dbReference>
<evidence type="ECO:0000313" key="10">
    <source>
        <dbReference type="Proteomes" id="UP000054144"/>
    </source>
</evidence>